<dbReference type="EMBL" id="JQDR03006395">
    <property type="protein sequence ID" value="KAA0200321.1"/>
    <property type="molecule type" value="Genomic_DNA"/>
</dbReference>
<sequence>MPRETQTMRHGHKLHRQLQPGKATVSLNDLETEAQIRGRQWQFNPPKASHHGGDWERKIQSVKNILDASQLLLGPRSLSRDEFTTFLAEATSIVNNTPLSDISEDPNDPVPLSPAMLLTLKSCPNPATLEEYTERDILAYGKRRWRRIQYLAEQFWIRWRKEYIQSLQPRRKWLHQKPSLNTRDVVLLRNVTTRRNHWPIGRVMETKRSPDGRVRTATIRVGTPGNPSYALSPSSSC</sequence>
<proteinExistence type="predicted"/>
<dbReference type="Proteomes" id="UP000711488">
    <property type="component" value="Unassembled WGS sequence"/>
</dbReference>
<reference evidence="2" key="1">
    <citation type="submission" date="2014-08" db="EMBL/GenBank/DDBJ databases">
        <authorList>
            <person name="Murali S."/>
            <person name="Richards S."/>
            <person name="Bandaranaike D."/>
            <person name="Bellair M."/>
            <person name="Blankenburg K."/>
            <person name="Chao H."/>
            <person name="Dinh H."/>
            <person name="Doddapaneni H."/>
            <person name="Dugan-Rocha S."/>
            <person name="Elkadiri S."/>
            <person name="Gnanaolivu R."/>
            <person name="Hughes D."/>
            <person name="Lee S."/>
            <person name="Li M."/>
            <person name="Ming W."/>
            <person name="Munidasa M."/>
            <person name="Muniz J."/>
            <person name="Nguyen L."/>
            <person name="Osuji N."/>
            <person name="Pu L.-L."/>
            <person name="Puazo M."/>
            <person name="Skinner E."/>
            <person name="Qu C."/>
            <person name="Quiroz J."/>
            <person name="Raj R."/>
            <person name="Weissenberger G."/>
            <person name="Xin Y."/>
            <person name="Zou X."/>
            <person name="Han Y."/>
            <person name="Worley K."/>
            <person name="Muzny D."/>
            <person name="Gibbs R."/>
        </authorList>
    </citation>
    <scope>NUCLEOTIDE SEQUENCE</scope>
    <source>
        <strain evidence="2">HAZT.00-mixed</strain>
        <tissue evidence="2">Whole organism</tissue>
    </source>
</reference>
<comment type="caution">
    <text evidence="2">The sequence shown here is derived from an EMBL/GenBank/DDBJ whole genome shotgun (WGS) entry which is preliminary data.</text>
</comment>
<evidence type="ECO:0000313" key="2">
    <source>
        <dbReference type="EMBL" id="KAA0200321.1"/>
    </source>
</evidence>
<dbReference type="PANTHER" id="PTHR47331:SF6">
    <property type="entry name" value="DOUBLECORTIN DOMAIN-CONTAINING PROTEIN"/>
    <property type="match status" value="1"/>
</dbReference>
<gene>
    <name evidence="2" type="ORF">HAZT_HAZT010870</name>
</gene>
<feature type="domain" description="DUF5641" evidence="1">
    <location>
        <begin position="143"/>
        <end position="221"/>
    </location>
</feature>
<reference evidence="2" key="2">
    <citation type="journal article" date="2018" name="Environ. Sci. Technol.">
        <title>The Toxicogenome of Hyalella azteca: A Model for Sediment Ecotoxicology and Evolutionary Toxicology.</title>
        <authorList>
            <person name="Poynton H.C."/>
            <person name="Hasenbein S."/>
            <person name="Benoit J.B."/>
            <person name="Sepulveda M.S."/>
            <person name="Poelchau M.F."/>
            <person name="Hughes D.S.T."/>
            <person name="Murali S.C."/>
            <person name="Chen S."/>
            <person name="Glastad K.M."/>
            <person name="Goodisman M.A.D."/>
            <person name="Werren J.H."/>
            <person name="Vineis J.H."/>
            <person name="Bowen J.L."/>
            <person name="Friedrich M."/>
            <person name="Jones J."/>
            <person name="Robertson H.M."/>
            <person name="Feyereisen R."/>
            <person name="Mechler-Hickson A."/>
            <person name="Mathers N."/>
            <person name="Lee C.E."/>
            <person name="Colbourne J.K."/>
            <person name="Biales A."/>
            <person name="Johnston J.S."/>
            <person name="Wellborn G.A."/>
            <person name="Rosendale A.J."/>
            <person name="Cridge A.G."/>
            <person name="Munoz-Torres M.C."/>
            <person name="Bain P.A."/>
            <person name="Manny A.R."/>
            <person name="Major K.M."/>
            <person name="Lambert F.N."/>
            <person name="Vulpe C.D."/>
            <person name="Tuck P."/>
            <person name="Blalock B.J."/>
            <person name="Lin Y.Y."/>
            <person name="Smith M.E."/>
            <person name="Ochoa-Acuna H."/>
            <person name="Chen M.M."/>
            <person name="Childers C.P."/>
            <person name="Qu J."/>
            <person name="Dugan S."/>
            <person name="Lee S.L."/>
            <person name="Chao H."/>
            <person name="Dinh H."/>
            <person name="Han Y."/>
            <person name="Doddapaneni H."/>
            <person name="Worley K.C."/>
            <person name="Muzny D.M."/>
            <person name="Gibbs R.A."/>
            <person name="Richards S."/>
        </authorList>
    </citation>
    <scope>NUCLEOTIDE SEQUENCE</scope>
    <source>
        <strain evidence="2">HAZT.00-mixed</strain>
        <tissue evidence="2">Whole organism</tissue>
    </source>
</reference>
<dbReference type="OrthoDB" id="6363264at2759"/>
<dbReference type="InterPro" id="IPR040676">
    <property type="entry name" value="DUF5641"/>
</dbReference>
<accession>A0A6A0H7F0</accession>
<name>A0A6A0H7F0_HYAAZ</name>
<dbReference type="Pfam" id="PF18701">
    <property type="entry name" value="DUF5641"/>
    <property type="match status" value="1"/>
</dbReference>
<dbReference type="AlphaFoldDB" id="A0A6A0H7F0"/>
<reference evidence="2" key="3">
    <citation type="submission" date="2019-06" db="EMBL/GenBank/DDBJ databases">
        <authorList>
            <person name="Poynton C."/>
            <person name="Hasenbein S."/>
            <person name="Benoit J.B."/>
            <person name="Sepulveda M.S."/>
            <person name="Poelchau M.F."/>
            <person name="Murali S.C."/>
            <person name="Chen S."/>
            <person name="Glastad K.M."/>
            <person name="Werren J.H."/>
            <person name="Vineis J.H."/>
            <person name="Bowen J.L."/>
            <person name="Friedrich M."/>
            <person name="Jones J."/>
            <person name="Robertson H.M."/>
            <person name="Feyereisen R."/>
            <person name="Mechler-Hickson A."/>
            <person name="Mathers N."/>
            <person name="Lee C.E."/>
            <person name="Colbourne J.K."/>
            <person name="Biales A."/>
            <person name="Johnston J.S."/>
            <person name="Wellborn G.A."/>
            <person name="Rosendale A.J."/>
            <person name="Cridge A.G."/>
            <person name="Munoz-Torres M.C."/>
            <person name="Bain P.A."/>
            <person name="Manny A.R."/>
            <person name="Major K.M."/>
            <person name="Lambert F.N."/>
            <person name="Vulpe C.D."/>
            <person name="Tuck P."/>
            <person name="Blalock B.J."/>
            <person name="Lin Y.-Y."/>
            <person name="Smith M.E."/>
            <person name="Ochoa-Acuna H."/>
            <person name="Chen M.-J.M."/>
            <person name="Childers C.P."/>
            <person name="Qu J."/>
            <person name="Dugan S."/>
            <person name="Lee S.L."/>
            <person name="Chao H."/>
            <person name="Dinh H."/>
            <person name="Han Y."/>
            <person name="Doddapaneni H."/>
            <person name="Worley K.C."/>
            <person name="Muzny D.M."/>
            <person name="Gibbs R.A."/>
            <person name="Richards S."/>
        </authorList>
    </citation>
    <scope>NUCLEOTIDE SEQUENCE</scope>
    <source>
        <strain evidence="2">HAZT.00-mixed</strain>
        <tissue evidence="2">Whole organism</tissue>
    </source>
</reference>
<dbReference type="GO" id="GO:0003676">
    <property type="term" value="F:nucleic acid binding"/>
    <property type="evidence" value="ECO:0007669"/>
    <property type="project" value="InterPro"/>
</dbReference>
<dbReference type="PANTHER" id="PTHR47331">
    <property type="entry name" value="PHD-TYPE DOMAIN-CONTAINING PROTEIN"/>
    <property type="match status" value="1"/>
</dbReference>
<dbReference type="InterPro" id="IPR036397">
    <property type="entry name" value="RNaseH_sf"/>
</dbReference>
<organism evidence="2">
    <name type="scientific">Hyalella azteca</name>
    <name type="common">Amphipod</name>
    <dbReference type="NCBI Taxonomy" id="294128"/>
    <lineage>
        <taxon>Eukaryota</taxon>
        <taxon>Metazoa</taxon>
        <taxon>Ecdysozoa</taxon>
        <taxon>Arthropoda</taxon>
        <taxon>Crustacea</taxon>
        <taxon>Multicrustacea</taxon>
        <taxon>Malacostraca</taxon>
        <taxon>Eumalacostraca</taxon>
        <taxon>Peracarida</taxon>
        <taxon>Amphipoda</taxon>
        <taxon>Senticaudata</taxon>
        <taxon>Talitrida</taxon>
        <taxon>Talitroidea</taxon>
        <taxon>Hyalellidae</taxon>
        <taxon>Hyalella</taxon>
    </lineage>
</organism>
<protein>
    <recommendedName>
        <fullName evidence="1">DUF5641 domain-containing protein</fullName>
    </recommendedName>
</protein>
<evidence type="ECO:0000259" key="1">
    <source>
        <dbReference type="Pfam" id="PF18701"/>
    </source>
</evidence>
<dbReference type="Gene3D" id="3.30.420.10">
    <property type="entry name" value="Ribonuclease H-like superfamily/Ribonuclease H"/>
    <property type="match status" value="1"/>
</dbReference>